<name>A0A4S4L931_9AGAM</name>
<keyword evidence="3" id="KW-0862">Zinc</keyword>
<evidence type="ECO:0000256" key="2">
    <source>
        <dbReference type="ARBA" id="ARBA00022771"/>
    </source>
</evidence>
<dbReference type="EMBL" id="SGPK01000146">
    <property type="protein sequence ID" value="THH07368.1"/>
    <property type="molecule type" value="Genomic_DNA"/>
</dbReference>
<feature type="region of interest" description="Disordered" evidence="5">
    <location>
        <begin position="1"/>
        <end position="91"/>
    </location>
</feature>
<reference evidence="7 8" key="1">
    <citation type="submission" date="2019-02" db="EMBL/GenBank/DDBJ databases">
        <title>Genome sequencing of the rare red list fungi Phellinidium pouzarii.</title>
        <authorList>
            <person name="Buettner E."/>
            <person name="Kellner H."/>
        </authorList>
    </citation>
    <scope>NUCLEOTIDE SEQUENCE [LARGE SCALE GENOMIC DNA]</scope>
    <source>
        <strain evidence="7 8">DSM 108285</strain>
    </source>
</reference>
<dbReference type="Gene3D" id="3.30.40.10">
    <property type="entry name" value="Zinc/RING finger domain, C3HC4 (zinc finger)"/>
    <property type="match status" value="1"/>
</dbReference>
<keyword evidence="8" id="KW-1185">Reference proteome</keyword>
<protein>
    <recommendedName>
        <fullName evidence="6">RING-type domain-containing protein</fullName>
    </recommendedName>
</protein>
<dbReference type="InterPro" id="IPR001841">
    <property type="entry name" value="Znf_RING"/>
</dbReference>
<dbReference type="Pfam" id="PF00097">
    <property type="entry name" value="zf-C3HC4"/>
    <property type="match status" value="1"/>
</dbReference>
<sequence length="337" mass="35664">MSTTSDLSSLSSIETDGRSTPSTSTERAADNGDGDISDPLLAPTTLATHARGLRLLRNSRSESRSARGSRAGSSHGSSRQPSRHSSVAREPLTSWAVDVHNEIRGLREEDVSCDLRRPGSVKLDAGAETAGPSGFRGESISAGTARVSHLAVSELAAPRGTRRPTKETSRPRPAKKRLRAYNVLDEKPNPSKRTRSRRESDVEIILLPGETSNSSIPVDSTSTLPSPPVIAATAPAPAPAPAPTATSMLPHSGLLSAYSCPICFSPPLNPTLTPCGHVCCGECLFTAVRAALSRIQTMMMMREAPVPRCPVCRAILKDWDGRGGGVIALKPRIVISI</sequence>
<feature type="domain" description="RING-type" evidence="6">
    <location>
        <begin position="260"/>
        <end position="313"/>
    </location>
</feature>
<dbReference type="GO" id="GO:0032183">
    <property type="term" value="F:SUMO binding"/>
    <property type="evidence" value="ECO:0007669"/>
    <property type="project" value="TreeGrafter"/>
</dbReference>
<dbReference type="SUPFAM" id="SSF57850">
    <property type="entry name" value="RING/U-box"/>
    <property type="match status" value="1"/>
</dbReference>
<evidence type="ECO:0000256" key="5">
    <source>
        <dbReference type="SAM" id="MobiDB-lite"/>
    </source>
</evidence>
<accession>A0A4S4L931</accession>
<dbReference type="CDD" id="cd16449">
    <property type="entry name" value="RING-HC"/>
    <property type="match status" value="1"/>
</dbReference>
<dbReference type="AlphaFoldDB" id="A0A4S4L931"/>
<dbReference type="GO" id="GO:0006511">
    <property type="term" value="P:ubiquitin-dependent protein catabolic process"/>
    <property type="evidence" value="ECO:0007669"/>
    <property type="project" value="TreeGrafter"/>
</dbReference>
<evidence type="ECO:0000256" key="1">
    <source>
        <dbReference type="ARBA" id="ARBA00022723"/>
    </source>
</evidence>
<dbReference type="GO" id="GO:0140082">
    <property type="term" value="F:SUMO-ubiquitin ligase activity"/>
    <property type="evidence" value="ECO:0007669"/>
    <property type="project" value="TreeGrafter"/>
</dbReference>
<keyword evidence="1" id="KW-0479">Metal-binding</keyword>
<dbReference type="Proteomes" id="UP000308199">
    <property type="component" value="Unassembled WGS sequence"/>
</dbReference>
<dbReference type="InterPro" id="IPR049627">
    <property type="entry name" value="SLX8"/>
</dbReference>
<feature type="compositionally biased region" description="Low complexity" evidence="5">
    <location>
        <begin position="1"/>
        <end position="12"/>
    </location>
</feature>
<keyword evidence="2 4" id="KW-0863">Zinc-finger</keyword>
<dbReference type="GO" id="GO:0061630">
    <property type="term" value="F:ubiquitin protein ligase activity"/>
    <property type="evidence" value="ECO:0007669"/>
    <property type="project" value="InterPro"/>
</dbReference>
<evidence type="ECO:0000313" key="7">
    <source>
        <dbReference type="EMBL" id="THH07368.1"/>
    </source>
</evidence>
<evidence type="ECO:0000256" key="4">
    <source>
        <dbReference type="PROSITE-ProRule" id="PRU00175"/>
    </source>
</evidence>
<evidence type="ECO:0000256" key="3">
    <source>
        <dbReference type="ARBA" id="ARBA00022833"/>
    </source>
</evidence>
<dbReference type="GO" id="GO:0008270">
    <property type="term" value="F:zinc ion binding"/>
    <property type="evidence" value="ECO:0007669"/>
    <property type="project" value="UniProtKB-KW"/>
</dbReference>
<dbReference type="PANTHER" id="PTHR47094:SF1">
    <property type="entry name" value="RING-TYPE E3 UBIQUITIN TRANSFERASE"/>
    <property type="match status" value="1"/>
</dbReference>
<dbReference type="GO" id="GO:0033768">
    <property type="term" value="C:SUMO-targeted ubiquitin ligase complex"/>
    <property type="evidence" value="ECO:0007669"/>
    <property type="project" value="TreeGrafter"/>
</dbReference>
<gene>
    <name evidence="7" type="ORF">EW145_g3418</name>
</gene>
<proteinExistence type="predicted"/>
<organism evidence="7 8">
    <name type="scientific">Phellinidium pouzarii</name>
    <dbReference type="NCBI Taxonomy" id="167371"/>
    <lineage>
        <taxon>Eukaryota</taxon>
        <taxon>Fungi</taxon>
        <taxon>Dikarya</taxon>
        <taxon>Basidiomycota</taxon>
        <taxon>Agaricomycotina</taxon>
        <taxon>Agaricomycetes</taxon>
        <taxon>Hymenochaetales</taxon>
        <taxon>Hymenochaetaceae</taxon>
        <taxon>Phellinidium</taxon>
    </lineage>
</organism>
<dbReference type="PANTHER" id="PTHR47094">
    <property type="entry name" value="ELFLESS, ISOFORM B"/>
    <property type="match status" value="1"/>
</dbReference>
<dbReference type="SMART" id="SM00184">
    <property type="entry name" value="RING"/>
    <property type="match status" value="1"/>
</dbReference>
<dbReference type="InterPro" id="IPR013083">
    <property type="entry name" value="Znf_RING/FYVE/PHD"/>
</dbReference>
<dbReference type="InterPro" id="IPR018957">
    <property type="entry name" value="Znf_C3HC4_RING-type"/>
</dbReference>
<feature type="region of interest" description="Disordered" evidence="5">
    <location>
        <begin position="152"/>
        <end position="202"/>
    </location>
</feature>
<comment type="caution">
    <text evidence="7">The sequence shown here is derived from an EMBL/GenBank/DDBJ whole genome shotgun (WGS) entry which is preliminary data.</text>
</comment>
<dbReference type="OrthoDB" id="6270329at2759"/>
<feature type="compositionally biased region" description="Low complexity" evidence="5">
    <location>
        <begin position="66"/>
        <end position="79"/>
    </location>
</feature>
<dbReference type="PROSITE" id="PS50089">
    <property type="entry name" value="ZF_RING_2"/>
    <property type="match status" value="1"/>
</dbReference>
<evidence type="ECO:0000313" key="8">
    <source>
        <dbReference type="Proteomes" id="UP000308199"/>
    </source>
</evidence>
<evidence type="ECO:0000259" key="6">
    <source>
        <dbReference type="PROSITE" id="PS50089"/>
    </source>
</evidence>